<comment type="caution">
    <text evidence="1">The sequence shown here is derived from an EMBL/GenBank/DDBJ whole genome shotgun (WGS) entry which is preliminary data.</text>
</comment>
<dbReference type="EMBL" id="CM041540">
    <property type="protein sequence ID" value="KAI3366966.1"/>
    <property type="molecule type" value="Genomic_DNA"/>
</dbReference>
<accession>A0ACB8WGW4</accession>
<reference evidence="1" key="1">
    <citation type="submission" date="2022-04" db="EMBL/GenBank/DDBJ databases">
        <title>Jade perch genome.</title>
        <authorList>
            <person name="Chao B."/>
        </authorList>
    </citation>
    <scope>NUCLEOTIDE SEQUENCE</scope>
    <source>
        <strain evidence="1">CB-2022</strain>
    </source>
</reference>
<name>A0ACB8WGW4_9TELE</name>
<proteinExistence type="predicted"/>
<evidence type="ECO:0000313" key="2">
    <source>
        <dbReference type="Proteomes" id="UP000831701"/>
    </source>
</evidence>
<sequence>MQQRGVDLPQFKMFLLLVRTLALALMVSLTARLVATATAEPGITCRQEIPAEVIRSLWNWTKELIKKLPKDEGFSRRLLPMFSTEKNSKRTIGWLEIQELIDVYQTSVFSNDVVQKLLPLHYNDLLHRLQHTLQDCVSTQLHNCTHTQSTV</sequence>
<evidence type="ECO:0000313" key="1">
    <source>
        <dbReference type="EMBL" id="KAI3366966.1"/>
    </source>
</evidence>
<organism evidence="1 2">
    <name type="scientific">Scortum barcoo</name>
    <name type="common">barcoo grunter</name>
    <dbReference type="NCBI Taxonomy" id="214431"/>
    <lineage>
        <taxon>Eukaryota</taxon>
        <taxon>Metazoa</taxon>
        <taxon>Chordata</taxon>
        <taxon>Craniata</taxon>
        <taxon>Vertebrata</taxon>
        <taxon>Euteleostomi</taxon>
        <taxon>Actinopterygii</taxon>
        <taxon>Neopterygii</taxon>
        <taxon>Teleostei</taxon>
        <taxon>Neoteleostei</taxon>
        <taxon>Acanthomorphata</taxon>
        <taxon>Eupercaria</taxon>
        <taxon>Centrarchiformes</taxon>
        <taxon>Terapontoidei</taxon>
        <taxon>Terapontidae</taxon>
        <taxon>Scortum</taxon>
    </lineage>
</organism>
<gene>
    <name evidence="1" type="ORF">L3Q82_009247</name>
</gene>
<protein>
    <submittedName>
        <fullName evidence="1">Uncharacterized protein</fullName>
    </submittedName>
</protein>
<dbReference type="Proteomes" id="UP000831701">
    <property type="component" value="Chromosome 10"/>
</dbReference>
<keyword evidence="2" id="KW-1185">Reference proteome</keyword>